<dbReference type="SMART" id="SM00490">
    <property type="entry name" value="HELICc"/>
    <property type="match status" value="1"/>
</dbReference>
<feature type="compositionally biased region" description="Low complexity" evidence="6">
    <location>
        <begin position="563"/>
        <end position="605"/>
    </location>
</feature>
<evidence type="ECO:0000259" key="7">
    <source>
        <dbReference type="PROSITE" id="PS51192"/>
    </source>
</evidence>
<feature type="region of interest" description="Disordered" evidence="6">
    <location>
        <begin position="1"/>
        <end position="122"/>
    </location>
</feature>
<evidence type="ECO:0000313" key="9">
    <source>
        <dbReference type="EMBL" id="KAK5091682.1"/>
    </source>
</evidence>
<gene>
    <name evidence="9" type="primary">DBP6</name>
    <name evidence="9" type="ORF">LTR05_001867</name>
</gene>
<evidence type="ECO:0000256" key="2">
    <source>
        <dbReference type="ARBA" id="ARBA00022801"/>
    </source>
</evidence>
<dbReference type="InterPro" id="IPR001650">
    <property type="entry name" value="Helicase_C-like"/>
</dbReference>
<evidence type="ECO:0000256" key="1">
    <source>
        <dbReference type="ARBA" id="ARBA00022741"/>
    </source>
</evidence>
<feature type="compositionally biased region" description="Basic residues" evidence="6">
    <location>
        <begin position="33"/>
        <end position="43"/>
    </location>
</feature>
<feature type="compositionally biased region" description="Polar residues" evidence="6">
    <location>
        <begin position="59"/>
        <end position="74"/>
    </location>
</feature>
<protein>
    <recommendedName>
        <fullName evidence="5">ATP-dependent RNA helicase</fullName>
        <ecNumber evidence="5">3.6.4.13</ecNumber>
    </recommendedName>
</protein>
<dbReference type="InterPro" id="IPR027417">
    <property type="entry name" value="P-loop_NTPase"/>
</dbReference>
<name>A0AAN7YFM4_9EURO</name>
<dbReference type="SUPFAM" id="SSF52540">
    <property type="entry name" value="P-loop containing nucleoside triphosphate hydrolases"/>
    <property type="match status" value="1"/>
</dbReference>
<organism evidence="9 10">
    <name type="scientific">Lithohypha guttulata</name>
    <dbReference type="NCBI Taxonomy" id="1690604"/>
    <lineage>
        <taxon>Eukaryota</taxon>
        <taxon>Fungi</taxon>
        <taxon>Dikarya</taxon>
        <taxon>Ascomycota</taxon>
        <taxon>Pezizomycotina</taxon>
        <taxon>Eurotiomycetes</taxon>
        <taxon>Chaetothyriomycetidae</taxon>
        <taxon>Chaetothyriales</taxon>
        <taxon>Trichomeriaceae</taxon>
        <taxon>Lithohypha</taxon>
    </lineage>
</organism>
<comment type="catalytic activity">
    <reaction evidence="5">
        <text>ATP + H2O = ADP + phosphate + H(+)</text>
        <dbReference type="Rhea" id="RHEA:13065"/>
        <dbReference type="ChEBI" id="CHEBI:15377"/>
        <dbReference type="ChEBI" id="CHEBI:15378"/>
        <dbReference type="ChEBI" id="CHEBI:30616"/>
        <dbReference type="ChEBI" id="CHEBI:43474"/>
        <dbReference type="ChEBI" id="CHEBI:456216"/>
        <dbReference type="EC" id="3.6.4.13"/>
    </reaction>
</comment>
<keyword evidence="2 5" id="KW-0378">Hydrolase</keyword>
<keyword evidence="1 5" id="KW-0547">Nucleotide-binding</keyword>
<feature type="compositionally biased region" description="Basic and acidic residues" evidence="6">
    <location>
        <begin position="550"/>
        <end position="561"/>
    </location>
</feature>
<dbReference type="Proteomes" id="UP001309876">
    <property type="component" value="Unassembled WGS sequence"/>
</dbReference>
<evidence type="ECO:0000256" key="6">
    <source>
        <dbReference type="SAM" id="MobiDB-lite"/>
    </source>
</evidence>
<dbReference type="GO" id="GO:0005524">
    <property type="term" value="F:ATP binding"/>
    <property type="evidence" value="ECO:0007669"/>
    <property type="project" value="UniProtKB-UniRule"/>
</dbReference>
<dbReference type="GO" id="GO:0003723">
    <property type="term" value="F:RNA binding"/>
    <property type="evidence" value="ECO:0007669"/>
    <property type="project" value="UniProtKB-UniRule"/>
</dbReference>
<comment type="similarity">
    <text evidence="5">Belongs to the DEAD box helicase family.</text>
</comment>
<comment type="caution">
    <text evidence="9">The sequence shown here is derived from an EMBL/GenBank/DDBJ whole genome shotgun (WGS) entry which is preliminary data.</text>
</comment>
<dbReference type="Pfam" id="PF00270">
    <property type="entry name" value="DEAD"/>
    <property type="match status" value="2"/>
</dbReference>
<dbReference type="Gene3D" id="3.40.50.300">
    <property type="entry name" value="P-loop containing nucleotide triphosphate hydrolases"/>
    <property type="match status" value="2"/>
</dbReference>
<reference evidence="9 10" key="1">
    <citation type="submission" date="2023-08" db="EMBL/GenBank/DDBJ databases">
        <title>Black Yeasts Isolated from many extreme environments.</title>
        <authorList>
            <person name="Coleine C."/>
            <person name="Stajich J.E."/>
            <person name="Selbmann L."/>
        </authorList>
    </citation>
    <scope>NUCLEOTIDE SEQUENCE [LARGE SCALE GENOMIC DNA]</scope>
    <source>
        <strain evidence="9 10">CCFEE 5910</strain>
    </source>
</reference>
<dbReference type="CDD" id="cd18787">
    <property type="entry name" value="SF2_C_DEAD"/>
    <property type="match status" value="1"/>
</dbReference>
<dbReference type="PANTHER" id="PTHR24031">
    <property type="entry name" value="RNA HELICASE"/>
    <property type="match status" value="1"/>
</dbReference>
<keyword evidence="3 5" id="KW-0067">ATP-binding</keyword>
<evidence type="ECO:0000313" key="10">
    <source>
        <dbReference type="Proteomes" id="UP001309876"/>
    </source>
</evidence>
<dbReference type="AlphaFoldDB" id="A0AAN7YFM4"/>
<dbReference type="PROSITE" id="PS51192">
    <property type="entry name" value="HELICASE_ATP_BIND_1"/>
    <property type="match status" value="1"/>
</dbReference>
<dbReference type="InterPro" id="IPR014001">
    <property type="entry name" value="Helicase_ATP-bd"/>
</dbReference>
<evidence type="ECO:0000256" key="5">
    <source>
        <dbReference type="RuleBase" id="RU365068"/>
    </source>
</evidence>
<sequence>MSQFYARYIPPSTVTKTATGPEVNERNASHTSSKSKHQNKKRKLEVDHDGDGILARYSATGSSRQTGQKGNIKNTRLRPKKDKDVQVLSNGQPEDHSGVEKKSSEHKRLQPPDSIATVEDDEATVSKHVKVLSRFKDSKARATKEKTEAVNGEKASQTNVHPERLDMVHDLEPIPQPKPTPVSQAKHTYSTAPEWLRTPVRADQNNRVKFEALGLNKVLLRNVQAQGKEEALPVQSAVLPLLLDKFLEQRRDLCVAAATGSGKTLAYVLPILNDLQSRKITRLRAVVVVPTRALIKQVVQTFESCSTGIDVNIGTAEGSNTLAEEQRQLVEEKLVYHPREYHRQIRAPVDWATFSLKDIIDRAMKKDLLESVGYVTEYRSKVDILVCTPGRLIEHLQTTKGFNMDDVHWFVADEADRLLNESYHEWLDAVLPALKSQKATEQRDQLLRHMYMDVPDRVVTKLLLSATMTSDISQLLSLELRNPKLVVVENTVSEDNVMGLNEEAEYNLPSRLSEFALTFKDSENKPIYLVELLNHHIFDQQTVPTASTSKARDSPQGKDDLGSAESSSSSDDDSSSTTSDAADDASSVSSLSSSSSDSSTSSISDDLNHDPLTKPPPKKSRLHPQPRVLIFTKSTESAHRLSRLLALLLPDLSSIIATFTRSSSSSTSDRKANKAFLRTRTKILQSFTKGTTRILVSTDLAARGLDIPHLEHVINYDVPASALTYVHRVGRTARAGLAGQAWTLVEHKQGKWFWETIGGKGTKQGEKKIIGRGNRQIQKVNIVIDKGEWADRYEQALGQLGEDVRGHV</sequence>
<keyword evidence="10" id="KW-1185">Reference proteome</keyword>
<evidence type="ECO:0000259" key="8">
    <source>
        <dbReference type="PROSITE" id="PS51194"/>
    </source>
</evidence>
<dbReference type="EMBL" id="JAVRRJ010000001">
    <property type="protein sequence ID" value="KAK5091682.1"/>
    <property type="molecule type" value="Genomic_DNA"/>
</dbReference>
<dbReference type="InterPro" id="IPR011545">
    <property type="entry name" value="DEAD/DEAH_box_helicase_dom"/>
</dbReference>
<comment type="function">
    <text evidence="5">RNA helicase.</text>
</comment>
<comment type="domain">
    <text evidence="5">The Q motif is unique to and characteristic of the DEAD box family of RNA helicases and controls ATP binding and hydrolysis.</text>
</comment>
<keyword evidence="4 5" id="KW-0694">RNA-binding</keyword>
<accession>A0AAN7YFM4</accession>
<dbReference type="SMART" id="SM00487">
    <property type="entry name" value="DEXDc"/>
    <property type="match status" value="1"/>
</dbReference>
<dbReference type="CDD" id="cd17956">
    <property type="entry name" value="DEADc_DDX51"/>
    <property type="match status" value="1"/>
</dbReference>
<evidence type="ECO:0000256" key="3">
    <source>
        <dbReference type="ARBA" id="ARBA00022840"/>
    </source>
</evidence>
<feature type="domain" description="Helicase C-terminal" evidence="8">
    <location>
        <begin position="608"/>
        <end position="788"/>
    </location>
</feature>
<dbReference type="GO" id="GO:0016787">
    <property type="term" value="F:hydrolase activity"/>
    <property type="evidence" value="ECO:0007669"/>
    <property type="project" value="UniProtKB-KW"/>
</dbReference>
<feature type="compositionally biased region" description="Basic and acidic residues" evidence="6">
    <location>
        <begin position="93"/>
        <end position="110"/>
    </location>
</feature>
<evidence type="ECO:0000256" key="4">
    <source>
        <dbReference type="ARBA" id="ARBA00022884"/>
    </source>
</evidence>
<feature type="region of interest" description="Disordered" evidence="6">
    <location>
        <begin position="543"/>
        <end position="625"/>
    </location>
</feature>
<dbReference type="EC" id="3.6.4.13" evidence="5"/>
<dbReference type="PROSITE" id="PS51194">
    <property type="entry name" value="HELICASE_CTER"/>
    <property type="match status" value="1"/>
</dbReference>
<dbReference type="GO" id="GO:0003724">
    <property type="term" value="F:RNA helicase activity"/>
    <property type="evidence" value="ECO:0007669"/>
    <property type="project" value="UniProtKB-EC"/>
</dbReference>
<keyword evidence="5 9" id="KW-0347">Helicase</keyword>
<feature type="domain" description="Helicase ATP-binding" evidence="7">
    <location>
        <begin position="244"/>
        <end position="486"/>
    </location>
</feature>
<proteinExistence type="inferred from homology"/>
<dbReference type="Pfam" id="PF00271">
    <property type="entry name" value="Helicase_C"/>
    <property type="match status" value="1"/>
</dbReference>